<dbReference type="InterPro" id="IPR012373">
    <property type="entry name" value="Ferrdict_sens_TM"/>
</dbReference>
<keyword evidence="1" id="KW-1133">Transmembrane helix</keyword>
<organism evidence="4 5">
    <name type="scientific">Mucilaginibacter dorajii</name>
    <dbReference type="NCBI Taxonomy" id="692994"/>
    <lineage>
        <taxon>Bacteria</taxon>
        <taxon>Pseudomonadati</taxon>
        <taxon>Bacteroidota</taxon>
        <taxon>Sphingobacteriia</taxon>
        <taxon>Sphingobacteriales</taxon>
        <taxon>Sphingobacteriaceae</taxon>
        <taxon>Mucilaginibacter</taxon>
    </lineage>
</organism>
<proteinExistence type="predicted"/>
<evidence type="ECO:0000256" key="1">
    <source>
        <dbReference type="SAM" id="Phobius"/>
    </source>
</evidence>
<feature type="transmembrane region" description="Helical" evidence="1">
    <location>
        <begin position="95"/>
        <end position="115"/>
    </location>
</feature>
<keyword evidence="5" id="KW-1185">Reference proteome</keyword>
<evidence type="ECO:0000259" key="3">
    <source>
        <dbReference type="Pfam" id="PF16344"/>
    </source>
</evidence>
<comment type="caution">
    <text evidence="4">The sequence shown here is derived from an EMBL/GenBank/DDBJ whole genome shotgun (WGS) entry which is preliminary data.</text>
</comment>
<dbReference type="InterPro" id="IPR006860">
    <property type="entry name" value="FecR"/>
</dbReference>
<dbReference type="Proteomes" id="UP001500742">
    <property type="component" value="Unassembled WGS sequence"/>
</dbReference>
<feature type="domain" description="FecR protein" evidence="2">
    <location>
        <begin position="142"/>
        <end position="234"/>
    </location>
</feature>
<dbReference type="Pfam" id="PF04773">
    <property type="entry name" value="FecR"/>
    <property type="match status" value="1"/>
</dbReference>
<reference evidence="5" key="1">
    <citation type="journal article" date="2019" name="Int. J. Syst. Evol. Microbiol.">
        <title>The Global Catalogue of Microorganisms (GCM) 10K type strain sequencing project: providing services to taxonomists for standard genome sequencing and annotation.</title>
        <authorList>
            <consortium name="The Broad Institute Genomics Platform"/>
            <consortium name="The Broad Institute Genome Sequencing Center for Infectious Disease"/>
            <person name="Wu L."/>
            <person name="Ma J."/>
        </authorList>
    </citation>
    <scope>NUCLEOTIDE SEQUENCE [LARGE SCALE GENOMIC DNA]</scope>
    <source>
        <strain evidence="5">JCM 16601</strain>
    </source>
</reference>
<protein>
    <submittedName>
        <fullName evidence="4">FecR family protein</fullName>
    </submittedName>
</protein>
<feature type="domain" description="Protein FecR C-terminal" evidence="3">
    <location>
        <begin position="281"/>
        <end position="347"/>
    </location>
</feature>
<accession>A0ABP7PNW0</accession>
<dbReference type="PANTHER" id="PTHR30273:SF2">
    <property type="entry name" value="PROTEIN FECR"/>
    <property type="match status" value="1"/>
</dbReference>
<dbReference type="InterPro" id="IPR032508">
    <property type="entry name" value="FecR_C"/>
</dbReference>
<dbReference type="PANTHER" id="PTHR30273">
    <property type="entry name" value="PERIPLASMIC SIGNAL SENSOR AND SIGMA FACTOR ACTIVATOR FECR-RELATED"/>
    <property type="match status" value="1"/>
</dbReference>
<keyword evidence="1" id="KW-0812">Transmembrane</keyword>
<dbReference type="EMBL" id="BAAAZC010000010">
    <property type="protein sequence ID" value="GAA3968660.1"/>
    <property type="molecule type" value="Genomic_DNA"/>
</dbReference>
<evidence type="ECO:0000313" key="5">
    <source>
        <dbReference type="Proteomes" id="UP001500742"/>
    </source>
</evidence>
<dbReference type="Gene3D" id="3.55.50.30">
    <property type="match status" value="1"/>
</dbReference>
<sequence>MDYSSYQIEDFLTDDSFIAYCYNDDNAAVTKWENILAENPALAPKMSEARELCLLLAIKVSPAEKAIALERLKQAITAVGDVEPESRIISIRNYFTKWVAIAASLLIMAGAFAVYKINNTNPSGAALYSAATDANYKLIGKTDFGHRKLIKLPDGSLALLNGSSTLKIAKDYNENNRHLLLSGEAFFSVTKDKHKPFVVITGKTATTALGTSFKVESYNNAQVASVMLSTGKVKVECTQPDLKVEDVMLIPGQKAALYNGDKAFTQTTFYAKDLQNWIDRKLVFKGADLKEIAAKLKTVYGVIIVPKDKTGDEVSFTGEFIGKDLTEVLDAIGFTNHFTYKQSGSTVQLQF</sequence>
<dbReference type="Gene3D" id="2.60.120.1440">
    <property type="match status" value="1"/>
</dbReference>
<gene>
    <name evidence="4" type="ORF">GCM10022210_16920</name>
</gene>
<keyword evidence="1" id="KW-0472">Membrane</keyword>
<dbReference type="PIRSF" id="PIRSF018266">
    <property type="entry name" value="FecR"/>
    <property type="match status" value="1"/>
</dbReference>
<name>A0ABP7PNW0_9SPHI</name>
<dbReference type="RefSeq" id="WP_259094284.1">
    <property type="nucleotide sequence ID" value="NZ_BAAAZC010000010.1"/>
</dbReference>
<dbReference type="Pfam" id="PF16344">
    <property type="entry name" value="FecR_C"/>
    <property type="match status" value="1"/>
</dbReference>
<evidence type="ECO:0000259" key="2">
    <source>
        <dbReference type="Pfam" id="PF04773"/>
    </source>
</evidence>
<evidence type="ECO:0000313" key="4">
    <source>
        <dbReference type="EMBL" id="GAA3968660.1"/>
    </source>
</evidence>